<proteinExistence type="predicted"/>
<evidence type="ECO:0000313" key="3">
    <source>
        <dbReference type="Proteomes" id="UP001139031"/>
    </source>
</evidence>
<dbReference type="Pfam" id="PF01814">
    <property type="entry name" value="Hemerythrin"/>
    <property type="match status" value="1"/>
</dbReference>
<dbReference type="PANTHER" id="PTHR35585">
    <property type="entry name" value="HHE DOMAIN PROTEIN (AFU_ORTHOLOGUE AFUA_4G00730)"/>
    <property type="match status" value="1"/>
</dbReference>
<evidence type="ECO:0000313" key="2">
    <source>
        <dbReference type="EMBL" id="MBZ5710678.1"/>
    </source>
</evidence>
<dbReference type="PANTHER" id="PTHR35585:SF1">
    <property type="entry name" value="HHE DOMAIN PROTEIN (AFU_ORTHOLOGUE AFUA_4G00730)"/>
    <property type="match status" value="1"/>
</dbReference>
<dbReference type="RefSeq" id="WP_224192448.1">
    <property type="nucleotide sequence ID" value="NZ_JAIRAU010000019.1"/>
</dbReference>
<keyword evidence="3" id="KW-1185">Reference proteome</keyword>
<dbReference type="InterPro" id="IPR012312">
    <property type="entry name" value="Hemerythrin-like"/>
</dbReference>
<comment type="caution">
    <text evidence="2">The sequence shown here is derived from an EMBL/GenBank/DDBJ whole genome shotgun (WGS) entry which is preliminary data.</text>
</comment>
<sequence>MQESAGDPTIYEVIRAEHARISQLLAELRGEDADEPEELFATVRDLLERHARAEEAVFYDVLLQSGDDELRTLAREAEAEHSEVRRLLAELEPMPVDDAKWAAAVESLALAVQRHVEREESEIFTAMEAILDDDQARTLAETFEAMEARVESEEAA</sequence>
<dbReference type="Gene3D" id="1.20.120.520">
    <property type="entry name" value="nmb1532 protein domain like"/>
    <property type="match status" value="1"/>
</dbReference>
<gene>
    <name evidence="2" type="ORF">K7C98_15560</name>
</gene>
<reference evidence="2" key="1">
    <citation type="submission" date="2021-08" db="EMBL/GenBank/DDBJ databases">
        <authorList>
            <person name="Stevens D.C."/>
        </authorList>
    </citation>
    <scope>NUCLEOTIDE SEQUENCE</scope>
    <source>
        <strain evidence="2">DSM 53165</strain>
    </source>
</reference>
<dbReference type="EMBL" id="JAIRAU010000019">
    <property type="protein sequence ID" value="MBZ5710678.1"/>
    <property type="molecule type" value="Genomic_DNA"/>
</dbReference>
<evidence type="ECO:0000259" key="1">
    <source>
        <dbReference type="Pfam" id="PF01814"/>
    </source>
</evidence>
<feature type="domain" description="Hemerythrin-like" evidence="1">
    <location>
        <begin position="9"/>
        <end position="125"/>
    </location>
</feature>
<accession>A0ABS7TR27</accession>
<dbReference type="Proteomes" id="UP001139031">
    <property type="component" value="Unassembled WGS sequence"/>
</dbReference>
<name>A0ABS7TR27_9BACT</name>
<organism evidence="2 3">
    <name type="scientific">Nannocystis pusilla</name>
    <dbReference type="NCBI Taxonomy" id="889268"/>
    <lineage>
        <taxon>Bacteria</taxon>
        <taxon>Pseudomonadati</taxon>
        <taxon>Myxococcota</taxon>
        <taxon>Polyangia</taxon>
        <taxon>Nannocystales</taxon>
        <taxon>Nannocystaceae</taxon>
        <taxon>Nannocystis</taxon>
    </lineage>
</organism>
<protein>
    <submittedName>
        <fullName evidence="2">Hemerythrin domain-containing protein</fullName>
    </submittedName>
</protein>